<evidence type="ECO:0000313" key="3">
    <source>
        <dbReference type="Proteomes" id="UP000692954"/>
    </source>
</evidence>
<name>A0A8S1R4W9_9CILI</name>
<dbReference type="Proteomes" id="UP000692954">
    <property type="component" value="Unassembled WGS sequence"/>
</dbReference>
<protein>
    <submittedName>
        <fullName evidence="2">Uncharacterized protein</fullName>
    </submittedName>
</protein>
<gene>
    <name evidence="2" type="ORF">PSON_ATCC_30995.1.T1400017</name>
</gene>
<dbReference type="AlphaFoldDB" id="A0A8S1R4W9"/>
<feature type="region of interest" description="Disordered" evidence="1">
    <location>
        <begin position="131"/>
        <end position="152"/>
    </location>
</feature>
<keyword evidence="3" id="KW-1185">Reference proteome</keyword>
<evidence type="ECO:0000256" key="1">
    <source>
        <dbReference type="SAM" id="MobiDB-lite"/>
    </source>
</evidence>
<sequence>MQTNDKKESKSRILIELINNYQKPVQEKMLLEKSKLKSIQKIEERFIKSETNKQYVFPRKEEKEEEYKESPKQQQQLISLDNITNTKVFKELMNKIYQTNTSKQKPKNYQQTEFIKKQYFIQSQLIKNSNQKQQNQIKTEISDTKQNRQNNNSSLKQMSINQSRGQSPNNKLQYSNRSISSQMTKFLKQKKNCLIESQDQNSQRSFELKQQLLSKSQIKLQQNKSFDFLKQFYIMKQKK</sequence>
<comment type="caution">
    <text evidence="2">The sequence shown here is derived from an EMBL/GenBank/DDBJ whole genome shotgun (WGS) entry which is preliminary data.</text>
</comment>
<accession>A0A8S1R4W9</accession>
<dbReference type="EMBL" id="CAJJDN010000140">
    <property type="protein sequence ID" value="CAD8122679.1"/>
    <property type="molecule type" value="Genomic_DNA"/>
</dbReference>
<dbReference type="OrthoDB" id="298860at2759"/>
<organism evidence="2 3">
    <name type="scientific">Paramecium sonneborni</name>
    <dbReference type="NCBI Taxonomy" id="65129"/>
    <lineage>
        <taxon>Eukaryota</taxon>
        <taxon>Sar</taxon>
        <taxon>Alveolata</taxon>
        <taxon>Ciliophora</taxon>
        <taxon>Intramacronucleata</taxon>
        <taxon>Oligohymenophorea</taxon>
        <taxon>Peniculida</taxon>
        <taxon>Parameciidae</taxon>
        <taxon>Paramecium</taxon>
    </lineage>
</organism>
<proteinExistence type="predicted"/>
<reference evidence="2" key="1">
    <citation type="submission" date="2021-01" db="EMBL/GenBank/DDBJ databases">
        <authorList>
            <consortium name="Genoscope - CEA"/>
            <person name="William W."/>
        </authorList>
    </citation>
    <scope>NUCLEOTIDE SEQUENCE</scope>
</reference>
<evidence type="ECO:0000313" key="2">
    <source>
        <dbReference type="EMBL" id="CAD8122679.1"/>
    </source>
</evidence>